<evidence type="ECO:0000256" key="3">
    <source>
        <dbReference type="RuleBase" id="RU003718"/>
    </source>
</evidence>
<dbReference type="Proteomes" id="UP000825935">
    <property type="component" value="Chromosome 14"/>
</dbReference>
<dbReference type="FunFam" id="3.40.50.2000:FF:000056">
    <property type="entry name" value="Glycosyltransferase"/>
    <property type="match status" value="1"/>
</dbReference>
<keyword evidence="3" id="KW-0328">Glycosyltransferase</keyword>
<sequence length="513" mass="56514">MKEAPMANDAALTNLRTISNTDGASVGGSGTQEENGAKTHILAVPFQAEGHIKSMLQCAISLASMGVAVTFIYPARFHSLARKRSLLPSPEHPSMKAYSSLRFEVADDGLPLEEEQSLTAELLHMSIPIFQKSVSLILDRLLFEEGHALSATLPPISCILSDAVVSWTRQLADTASLPVVPLWTSTATSYSMSAHSPLLIFYEHLPVKEELWLEGKKWMLEAPLVECIPGLSPFPVTDLPTEFCKAETLSDPSLEFLAAACENGKEAPCILVNSVYELECQVFDALRSEGYAVEAVGPFLRHRISQNSDHESLQWLNKQPVSSVIYIALGTVCHLSTSEMHALALGLEACGHRFLWVIRQDEASAANSELLPDGFYARTVAGGRGCIMTWVPQEEVLHHTSVGAFFSHCGWNSILESIWEGIPIVACPIAMEQRSNAKYIVEHWKIGVELKRHLDGSFSKEAVEEALLQVMVSESYRKEAGRIKCIIRHAIQEGGSSHSNLIRFQKLLHSFRL</sequence>
<comment type="caution">
    <text evidence="5">The sequence shown here is derived from an EMBL/GenBank/DDBJ whole genome shotgun (WGS) entry which is preliminary data.</text>
</comment>
<evidence type="ECO:0000313" key="5">
    <source>
        <dbReference type="EMBL" id="KAH7415651.1"/>
    </source>
</evidence>
<evidence type="ECO:0000256" key="1">
    <source>
        <dbReference type="ARBA" id="ARBA00009995"/>
    </source>
</evidence>
<proteinExistence type="inferred from homology"/>
<dbReference type="AlphaFoldDB" id="A0A8T2T9Z5"/>
<dbReference type="PANTHER" id="PTHR11926">
    <property type="entry name" value="GLUCOSYL/GLUCURONOSYL TRANSFERASES"/>
    <property type="match status" value="1"/>
</dbReference>
<dbReference type="InterPro" id="IPR002213">
    <property type="entry name" value="UDP_glucos_trans"/>
</dbReference>
<protein>
    <recommendedName>
        <fullName evidence="4">Glycosyltransferase</fullName>
        <ecNumber evidence="4">2.4.1.-</ecNumber>
    </recommendedName>
</protein>
<keyword evidence="6" id="KW-1185">Reference proteome</keyword>
<dbReference type="SUPFAM" id="SSF53756">
    <property type="entry name" value="UDP-Glycosyltransferase/glycogen phosphorylase"/>
    <property type="match status" value="1"/>
</dbReference>
<dbReference type="PANTHER" id="PTHR11926:SF774">
    <property type="entry name" value="UDP-GLYCOSYLTRANSFERASE 85A1-RELATED"/>
    <property type="match status" value="1"/>
</dbReference>
<dbReference type="PROSITE" id="PS00375">
    <property type="entry name" value="UDPGT"/>
    <property type="match status" value="1"/>
</dbReference>
<name>A0A8T2T9Z5_CERRI</name>
<organism evidence="5 6">
    <name type="scientific">Ceratopteris richardii</name>
    <name type="common">Triangle waterfern</name>
    <dbReference type="NCBI Taxonomy" id="49495"/>
    <lineage>
        <taxon>Eukaryota</taxon>
        <taxon>Viridiplantae</taxon>
        <taxon>Streptophyta</taxon>
        <taxon>Embryophyta</taxon>
        <taxon>Tracheophyta</taxon>
        <taxon>Polypodiopsida</taxon>
        <taxon>Polypodiidae</taxon>
        <taxon>Polypodiales</taxon>
        <taxon>Pteridineae</taxon>
        <taxon>Pteridaceae</taxon>
        <taxon>Parkerioideae</taxon>
        <taxon>Ceratopteris</taxon>
    </lineage>
</organism>
<evidence type="ECO:0000313" key="6">
    <source>
        <dbReference type="Proteomes" id="UP000825935"/>
    </source>
</evidence>
<dbReference type="OMA" id="PMANDAA"/>
<dbReference type="GO" id="GO:0080044">
    <property type="term" value="F:quercetin 7-O-glucosyltransferase activity"/>
    <property type="evidence" value="ECO:0007669"/>
    <property type="project" value="TreeGrafter"/>
</dbReference>
<reference evidence="5" key="1">
    <citation type="submission" date="2021-08" db="EMBL/GenBank/DDBJ databases">
        <title>WGS assembly of Ceratopteris richardii.</title>
        <authorList>
            <person name="Marchant D.B."/>
            <person name="Chen G."/>
            <person name="Jenkins J."/>
            <person name="Shu S."/>
            <person name="Leebens-Mack J."/>
            <person name="Grimwood J."/>
            <person name="Schmutz J."/>
            <person name="Soltis P."/>
            <person name="Soltis D."/>
            <person name="Chen Z.-H."/>
        </authorList>
    </citation>
    <scope>NUCLEOTIDE SEQUENCE</scope>
    <source>
        <strain evidence="5">Whitten #5841</strain>
        <tissue evidence="5">Leaf</tissue>
    </source>
</reference>
<gene>
    <name evidence="5" type="ORF">KP509_14G055700</name>
</gene>
<dbReference type="Gene3D" id="3.40.50.2000">
    <property type="entry name" value="Glycogen Phosphorylase B"/>
    <property type="match status" value="2"/>
</dbReference>
<accession>A0A8T2T9Z5</accession>
<dbReference type="EMBL" id="CM035419">
    <property type="protein sequence ID" value="KAH7415651.1"/>
    <property type="molecule type" value="Genomic_DNA"/>
</dbReference>
<comment type="similarity">
    <text evidence="1 3">Belongs to the UDP-glycosyltransferase family.</text>
</comment>
<dbReference type="OrthoDB" id="5835829at2759"/>
<evidence type="ECO:0000256" key="4">
    <source>
        <dbReference type="RuleBase" id="RU362057"/>
    </source>
</evidence>
<dbReference type="GO" id="GO:0080043">
    <property type="term" value="F:quercetin 3-O-glucosyltransferase activity"/>
    <property type="evidence" value="ECO:0007669"/>
    <property type="project" value="TreeGrafter"/>
</dbReference>
<dbReference type="InterPro" id="IPR035595">
    <property type="entry name" value="UDP_glycos_trans_CS"/>
</dbReference>
<dbReference type="CDD" id="cd03784">
    <property type="entry name" value="GT1_Gtf-like"/>
    <property type="match status" value="1"/>
</dbReference>
<keyword evidence="2 3" id="KW-0808">Transferase</keyword>
<dbReference type="Pfam" id="PF00201">
    <property type="entry name" value="UDPGT"/>
    <property type="match status" value="1"/>
</dbReference>
<evidence type="ECO:0000256" key="2">
    <source>
        <dbReference type="ARBA" id="ARBA00022679"/>
    </source>
</evidence>
<dbReference type="EC" id="2.4.1.-" evidence="4"/>